<dbReference type="SUPFAM" id="SSF53850">
    <property type="entry name" value="Periplasmic binding protein-like II"/>
    <property type="match status" value="1"/>
</dbReference>
<evidence type="ECO:0000256" key="1">
    <source>
        <dbReference type="ARBA" id="ARBA00002901"/>
    </source>
</evidence>
<dbReference type="Gene3D" id="2.170.190.11">
    <property type="entry name" value="Molybdopterin biosynthesis moea protein, domain 3"/>
    <property type="match status" value="1"/>
</dbReference>
<dbReference type="PANTHER" id="PTHR10192">
    <property type="entry name" value="MOLYBDOPTERIN BIOSYNTHESIS PROTEIN"/>
    <property type="match status" value="1"/>
</dbReference>
<gene>
    <name evidence="8" type="ORF">L9S41_03005</name>
</gene>
<dbReference type="Pfam" id="PF03454">
    <property type="entry name" value="MoeA_C"/>
    <property type="match status" value="1"/>
</dbReference>
<protein>
    <recommendedName>
        <fullName evidence="6">Molybdopterin molybdenumtransferase</fullName>
        <ecNumber evidence="6">2.10.1.1</ecNumber>
    </recommendedName>
</protein>
<dbReference type="RefSeq" id="WP_260748739.1">
    <property type="nucleotide sequence ID" value="NZ_CP092109.1"/>
</dbReference>
<reference evidence="8" key="1">
    <citation type="journal article" date="2022" name="Environ. Microbiol.">
        <title>Geoalkalibacter halelectricus SAP #1 sp. nov. possessing extracellular electron transfer and mineral#reducing capabilities from a haloalkaline environment.</title>
        <authorList>
            <person name="Yadav S."/>
            <person name="Singh R."/>
            <person name="Sundharam S.S."/>
            <person name="Chaudhary S."/>
            <person name="Krishnamurthi S."/>
            <person name="Patil S.A."/>
        </authorList>
    </citation>
    <scope>NUCLEOTIDE SEQUENCE</scope>
    <source>
        <strain evidence="8">SAP-1</strain>
    </source>
</reference>
<name>A0ABY5ZMJ7_9BACT</name>
<evidence type="ECO:0000259" key="7">
    <source>
        <dbReference type="SMART" id="SM00852"/>
    </source>
</evidence>
<proteinExistence type="inferred from homology"/>
<evidence type="ECO:0000256" key="6">
    <source>
        <dbReference type="RuleBase" id="RU365090"/>
    </source>
</evidence>
<dbReference type="EMBL" id="CP092109">
    <property type="protein sequence ID" value="UWZ80382.1"/>
    <property type="molecule type" value="Genomic_DNA"/>
</dbReference>
<evidence type="ECO:0000256" key="4">
    <source>
        <dbReference type="ARBA" id="ARBA00023150"/>
    </source>
</evidence>
<dbReference type="InterPro" id="IPR036688">
    <property type="entry name" value="MoeA_C_domain_IV_sf"/>
</dbReference>
<comment type="similarity">
    <text evidence="3 6">Belongs to the MoeA family.</text>
</comment>
<dbReference type="SMART" id="SM00852">
    <property type="entry name" value="MoCF_biosynth"/>
    <property type="match status" value="1"/>
</dbReference>
<keyword evidence="4 6" id="KW-0501">Molybdenum cofactor biosynthesis</keyword>
<dbReference type="SUPFAM" id="SSF63867">
    <property type="entry name" value="MoeA C-terminal domain-like"/>
    <property type="match status" value="1"/>
</dbReference>
<dbReference type="Pfam" id="PF03453">
    <property type="entry name" value="MoeA_N"/>
    <property type="match status" value="1"/>
</dbReference>
<dbReference type="InterPro" id="IPR005110">
    <property type="entry name" value="MoeA_linker/N"/>
</dbReference>
<feature type="domain" description="MoaB/Mog" evidence="7">
    <location>
        <begin position="189"/>
        <end position="329"/>
    </location>
</feature>
<comment type="function">
    <text evidence="1 6">Catalyzes the insertion of molybdate into adenylated molybdopterin with the concomitant release of AMP.</text>
</comment>
<dbReference type="Gene3D" id="3.90.105.10">
    <property type="entry name" value="Molybdopterin biosynthesis moea protein, domain 2"/>
    <property type="match status" value="1"/>
</dbReference>
<dbReference type="SUPFAM" id="SSF63882">
    <property type="entry name" value="MoeA N-terminal region -like"/>
    <property type="match status" value="1"/>
</dbReference>
<evidence type="ECO:0000256" key="5">
    <source>
        <dbReference type="ARBA" id="ARBA00047317"/>
    </source>
</evidence>
<organism evidence="8 9">
    <name type="scientific">Geoalkalibacter halelectricus</name>
    <dbReference type="NCBI Taxonomy" id="2847045"/>
    <lineage>
        <taxon>Bacteria</taxon>
        <taxon>Pseudomonadati</taxon>
        <taxon>Thermodesulfobacteriota</taxon>
        <taxon>Desulfuromonadia</taxon>
        <taxon>Desulfuromonadales</taxon>
        <taxon>Geoalkalibacteraceae</taxon>
        <taxon>Geoalkalibacter</taxon>
    </lineage>
</organism>
<keyword evidence="6" id="KW-0500">Molybdenum</keyword>
<dbReference type="Gene3D" id="3.40.980.10">
    <property type="entry name" value="MoaB/Mog-like domain"/>
    <property type="match status" value="1"/>
</dbReference>
<dbReference type="InterPro" id="IPR001453">
    <property type="entry name" value="MoaB/Mog_dom"/>
</dbReference>
<dbReference type="InterPro" id="IPR038987">
    <property type="entry name" value="MoeA-like"/>
</dbReference>
<dbReference type="InterPro" id="IPR036135">
    <property type="entry name" value="MoeA_linker/N_sf"/>
</dbReference>
<keyword evidence="6" id="KW-0460">Magnesium</keyword>
<comment type="catalytic activity">
    <reaction evidence="5">
        <text>adenylyl-molybdopterin + molybdate = Mo-molybdopterin + AMP + H(+)</text>
        <dbReference type="Rhea" id="RHEA:35047"/>
        <dbReference type="ChEBI" id="CHEBI:15378"/>
        <dbReference type="ChEBI" id="CHEBI:36264"/>
        <dbReference type="ChEBI" id="CHEBI:62727"/>
        <dbReference type="ChEBI" id="CHEBI:71302"/>
        <dbReference type="ChEBI" id="CHEBI:456215"/>
        <dbReference type="EC" id="2.10.1.1"/>
    </reaction>
</comment>
<dbReference type="CDD" id="cd00887">
    <property type="entry name" value="MoeA"/>
    <property type="match status" value="1"/>
</dbReference>
<evidence type="ECO:0000313" key="8">
    <source>
        <dbReference type="EMBL" id="UWZ80382.1"/>
    </source>
</evidence>
<keyword evidence="6" id="KW-0808">Transferase</keyword>
<dbReference type="SUPFAM" id="SSF53218">
    <property type="entry name" value="Molybdenum cofactor biosynthesis proteins"/>
    <property type="match status" value="1"/>
</dbReference>
<dbReference type="Proteomes" id="UP001060414">
    <property type="component" value="Chromosome"/>
</dbReference>
<dbReference type="InterPro" id="IPR024370">
    <property type="entry name" value="PBP_domain"/>
</dbReference>
<dbReference type="InterPro" id="IPR036425">
    <property type="entry name" value="MoaB/Mog-like_dom_sf"/>
</dbReference>
<dbReference type="Pfam" id="PF12727">
    <property type="entry name" value="PBP_like"/>
    <property type="match status" value="1"/>
</dbReference>
<comment type="pathway">
    <text evidence="2 6">Cofactor biosynthesis; molybdopterin biosynthesis.</text>
</comment>
<evidence type="ECO:0000313" key="9">
    <source>
        <dbReference type="Proteomes" id="UP001060414"/>
    </source>
</evidence>
<evidence type="ECO:0000256" key="3">
    <source>
        <dbReference type="ARBA" id="ARBA00010763"/>
    </source>
</evidence>
<sequence length="658" mass="70834">MAKSYFSGINNPMAPRNIYLHTLPVPEALERARAALDRAALVATQRTPTHEAAGRVTAAPIYAHLSSPPYHSAAMDGYAVRAEDTFGAREEAPLKLEPGRTCFAVNTGQALPENTNAVIRIEDIITRADGALEIEAAAYPWMHVRRVGDDVIATELLLPQNHLLSPYDIGALLTAGVWEVDTWEPIRLTFVPTGDEVLDFTTRPTPQPGQVVESNSQIFQALAHQWGAVTRRVPPVPDDPERLRAAVQEALESDAHLVVVGAGSSAGSKDFTRQVFESLGQILVHGLAVSPGKPTLLAVAQGKLLVGAPGFPSSAIVCFEEIVAPLVAWLGHRQPPLRPRKDVKLTRKTASKLGTEEILRLAVGTCGEQALATPFSRGAGLLSSLTRAQALARIPANSEGIEQGAELEAELLVPEANLERVLLHVGSHDNTLDLLSNELMGLADPYRLVSTHVGSLGGLTALKDGSAMISGCHLFDPHSQDFNFPFLARYVPDIPLTLVNLAIRHQGLIVAAGNPKDIQGLADLTRADVNFVNRQRGAGTRILLDHHLQQTGIAPRSINGYQREEHTHMAVAINISSGAADCGLGIFSAARALDLDFVPLASERYDLLIPNHLLDDPRIVTLLELLRTTRIREKIAALGGYEVYLTGEIMTPGLGLGR</sequence>
<keyword evidence="6" id="KW-0479">Metal-binding</keyword>
<dbReference type="InterPro" id="IPR005111">
    <property type="entry name" value="MoeA_C_domain_IV"/>
</dbReference>
<dbReference type="EC" id="2.10.1.1" evidence="6"/>
<dbReference type="Gene3D" id="2.40.340.10">
    <property type="entry name" value="MoeA, C-terminal, domain IV"/>
    <property type="match status" value="1"/>
</dbReference>
<accession>A0ABY5ZMJ7</accession>
<comment type="cofactor">
    <cofactor evidence="6">
        <name>Mg(2+)</name>
        <dbReference type="ChEBI" id="CHEBI:18420"/>
    </cofactor>
</comment>
<dbReference type="PANTHER" id="PTHR10192:SF16">
    <property type="entry name" value="MOLYBDOPTERIN MOLYBDENUMTRANSFERASE"/>
    <property type="match status" value="1"/>
</dbReference>
<dbReference type="Pfam" id="PF00994">
    <property type="entry name" value="MoCF_biosynth"/>
    <property type="match status" value="1"/>
</dbReference>
<evidence type="ECO:0000256" key="2">
    <source>
        <dbReference type="ARBA" id="ARBA00005046"/>
    </source>
</evidence>
<dbReference type="NCBIfam" id="NF011068">
    <property type="entry name" value="PRK14498.1"/>
    <property type="match status" value="1"/>
</dbReference>
<keyword evidence="9" id="KW-1185">Reference proteome</keyword>